<reference evidence="2" key="1">
    <citation type="submission" date="2018-02" db="EMBL/GenBank/DDBJ databases">
        <authorList>
            <person name="Cohen D.B."/>
            <person name="Kent A.D."/>
        </authorList>
    </citation>
    <scope>NUCLEOTIDE SEQUENCE</scope>
</reference>
<evidence type="ECO:0000256" key="1">
    <source>
        <dbReference type="SAM" id="MobiDB-lite"/>
    </source>
</evidence>
<evidence type="ECO:0000313" key="2">
    <source>
        <dbReference type="EMBL" id="SPC86224.1"/>
    </source>
</evidence>
<organism evidence="2">
    <name type="scientific">Fagus sylvatica</name>
    <name type="common">Beechnut</name>
    <dbReference type="NCBI Taxonomy" id="28930"/>
    <lineage>
        <taxon>Eukaryota</taxon>
        <taxon>Viridiplantae</taxon>
        <taxon>Streptophyta</taxon>
        <taxon>Embryophyta</taxon>
        <taxon>Tracheophyta</taxon>
        <taxon>Spermatophyta</taxon>
        <taxon>Magnoliopsida</taxon>
        <taxon>eudicotyledons</taxon>
        <taxon>Gunneridae</taxon>
        <taxon>Pentapetalae</taxon>
        <taxon>rosids</taxon>
        <taxon>fabids</taxon>
        <taxon>Fagales</taxon>
        <taxon>Fagaceae</taxon>
        <taxon>Fagus</taxon>
    </lineage>
</organism>
<name>A0A2N9FHE9_FAGSY</name>
<feature type="region of interest" description="Disordered" evidence="1">
    <location>
        <begin position="72"/>
        <end position="108"/>
    </location>
</feature>
<proteinExistence type="predicted"/>
<feature type="compositionally biased region" description="Low complexity" evidence="1">
    <location>
        <begin position="72"/>
        <end position="86"/>
    </location>
</feature>
<feature type="compositionally biased region" description="Polar residues" evidence="1">
    <location>
        <begin position="87"/>
        <end position="99"/>
    </location>
</feature>
<accession>A0A2N9FHE9</accession>
<dbReference type="AlphaFoldDB" id="A0A2N9FHE9"/>
<dbReference type="EMBL" id="OIVN01000835">
    <property type="protein sequence ID" value="SPC86224.1"/>
    <property type="molecule type" value="Genomic_DNA"/>
</dbReference>
<protein>
    <submittedName>
        <fullName evidence="2">Uncharacterized protein</fullName>
    </submittedName>
</protein>
<gene>
    <name evidence="2" type="ORF">FSB_LOCUS14106</name>
</gene>
<sequence>MWSRVPLPETSGQLLNACSLLNLRLPLCRSITISLLSEKEASPLLISSILSPSQAPVSLEIASANFVFRGTSSRSGRGGRNHSSLSTGRGHSTPPSFKSNRGKVRGRNSPNDARLVCQVCNHAGHVGLHCYYRFDNSYYNERFTVMQAYFSTQQAPTDPNWYTDTGATNHLTSNLANLNVHF</sequence>